<comment type="subcellular location">
    <subcellularLocation>
        <location evidence="1">Nucleus</location>
    </subcellularLocation>
</comment>
<keyword evidence="3" id="KW-0862">Zinc</keyword>
<dbReference type="Pfam" id="PF00172">
    <property type="entry name" value="Zn_clus"/>
    <property type="match status" value="1"/>
</dbReference>
<name>A0AAN6DMN7_9EURO</name>
<evidence type="ECO:0000256" key="7">
    <source>
        <dbReference type="ARBA" id="ARBA00023242"/>
    </source>
</evidence>
<keyword evidence="5" id="KW-0238">DNA-binding</keyword>
<organism evidence="10 11">
    <name type="scientific">Exophiala viscosa</name>
    <dbReference type="NCBI Taxonomy" id="2486360"/>
    <lineage>
        <taxon>Eukaryota</taxon>
        <taxon>Fungi</taxon>
        <taxon>Dikarya</taxon>
        <taxon>Ascomycota</taxon>
        <taxon>Pezizomycotina</taxon>
        <taxon>Eurotiomycetes</taxon>
        <taxon>Chaetothyriomycetidae</taxon>
        <taxon>Chaetothyriales</taxon>
        <taxon>Herpotrichiellaceae</taxon>
        <taxon>Exophiala</taxon>
    </lineage>
</organism>
<dbReference type="GO" id="GO:0003677">
    <property type="term" value="F:DNA binding"/>
    <property type="evidence" value="ECO:0007669"/>
    <property type="project" value="UniProtKB-KW"/>
</dbReference>
<keyword evidence="2" id="KW-0479">Metal-binding</keyword>
<dbReference type="Proteomes" id="UP001203852">
    <property type="component" value="Unassembled WGS sequence"/>
</dbReference>
<evidence type="ECO:0000256" key="2">
    <source>
        <dbReference type="ARBA" id="ARBA00022723"/>
    </source>
</evidence>
<dbReference type="SMART" id="SM00906">
    <property type="entry name" value="Fungal_trans"/>
    <property type="match status" value="1"/>
</dbReference>
<dbReference type="InterPro" id="IPR051615">
    <property type="entry name" value="Transcr_Regulatory_Elem"/>
</dbReference>
<dbReference type="Gene3D" id="4.10.240.10">
    <property type="entry name" value="Zn(2)-C6 fungal-type DNA-binding domain"/>
    <property type="match status" value="1"/>
</dbReference>
<gene>
    <name evidence="10" type="ORF">EDD36DRAFT_478648</name>
</gene>
<evidence type="ECO:0000313" key="11">
    <source>
        <dbReference type="Proteomes" id="UP001203852"/>
    </source>
</evidence>
<evidence type="ECO:0000259" key="9">
    <source>
        <dbReference type="PROSITE" id="PS50048"/>
    </source>
</evidence>
<dbReference type="EMBL" id="MU404363">
    <property type="protein sequence ID" value="KAI1608337.1"/>
    <property type="molecule type" value="Genomic_DNA"/>
</dbReference>
<evidence type="ECO:0000313" key="10">
    <source>
        <dbReference type="EMBL" id="KAI1608337.1"/>
    </source>
</evidence>
<feature type="region of interest" description="Disordered" evidence="8">
    <location>
        <begin position="630"/>
        <end position="662"/>
    </location>
</feature>
<evidence type="ECO:0000256" key="6">
    <source>
        <dbReference type="ARBA" id="ARBA00023163"/>
    </source>
</evidence>
<dbReference type="GO" id="GO:0000981">
    <property type="term" value="F:DNA-binding transcription factor activity, RNA polymerase II-specific"/>
    <property type="evidence" value="ECO:0007669"/>
    <property type="project" value="InterPro"/>
</dbReference>
<proteinExistence type="predicted"/>
<keyword evidence="4" id="KW-0805">Transcription regulation</keyword>
<evidence type="ECO:0000256" key="5">
    <source>
        <dbReference type="ARBA" id="ARBA00023125"/>
    </source>
</evidence>
<comment type="caution">
    <text evidence="10">The sequence shown here is derived from an EMBL/GenBank/DDBJ whole genome shotgun (WGS) entry which is preliminary data.</text>
</comment>
<sequence length="771" mass="85548">MSEPSEERALRATPDSTSGKRASIACVRCRNRRTKCYVSHGETKCRKCLASGTICEFRVFSDDKRFRSNVYMQQLEQRLDSLQDLVGTIQTTKTQENLQPAKEPRALAANHSETALVTPSPSGEDILTDDILRRPDLNPTSSSQGASAWFSPVHLAKPTSGSELRKRLLSKRGHLLADHGKLCYFGPTTSLHVHAMSEVSSHTSHGLEQSAMRAIRQLSAGTHTYLMDIFWSRYNAVFGLVSEKAFIRAYKLCNNNFYSVFLHVTMLGMAARYADKSRPDIAALMSSQYESVFHAMARGLWEPSLSNDGLPTIQGLMILSDLEAGPGRTRTGWMLCGIACRSFFELGLNIDVRGFGLTDEEIEVRQTVASACMIIDKCWAMYLCRPIAVKTSDLHLSTLRRPPDENVREKSLEKQYHDALLDLYEIAGKIADRNARLRGEKDHSTYRGMTYLAGELTQWYNALPHDLSLHHPGGEGIPEILYVLHLQYHTTAILCHLPLLEHDDSNGTSLANSRSSYTGPNASLEDLELSLEHAHRVGDILELCCARFTQQPSTFVHNASVAASAFITTLDMLESRKHRDAALQKLLILSTILQDLAHNYTDAHRMYEVVASVLSEQEFQEEFRGLKSVFGHGGDSGTTSQPAHANPSPKRRKTAPDSGLYVPSQDAYKVSQRNPKMKSAGLPSSQLLTAINSLRCETSVGNNRNGIINAYGDVSNRGFNADMQIGDTSQQSPSTWEMPSLQAQSLGNVPSEWDSLLEPDIFSSIPANFFT</sequence>
<evidence type="ECO:0000256" key="4">
    <source>
        <dbReference type="ARBA" id="ARBA00023015"/>
    </source>
</evidence>
<dbReference type="GO" id="GO:0008270">
    <property type="term" value="F:zinc ion binding"/>
    <property type="evidence" value="ECO:0007669"/>
    <property type="project" value="InterPro"/>
</dbReference>
<dbReference type="InterPro" id="IPR001138">
    <property type="entry name" value="Zn2Cys6_DnaBD"/>
</dbReference>
<protein>
    <submittedName>
        <fullName evidence="10">Fungal-specific transcription factor domain-containing protein</fullName>
    </submittedName>
</protein>
<dbReference type="PANTHER" id="PTHR31313:SF81">
    <property type="entry name" value="TY1 ENHANCER ACTIVATOR"/>
    <property type="match status" value="1"/>
</dbReference>
<feature type="domain" description="Zn(2)-C6 fungal-type" evidence="9">
    <location>
        <begin position="25"/>
        <end position="57"/>
    </location>
</feature>
<dbReference type="GO" id="GO:0006351">
    <property type="term" value="P:DNA-templated transcription"/>
    <property type="evidence" value="ECO:0007669"/>
    <property type="project" value="InterPro"/>
</dbReference>
<dbReference type="CDD" id="cd12148">
    <property type="entry name" value="fungal_TF_MHR"/>
    <property type="match status" value="1"/>
</dbReference>
<accession>A0AAN6DMN7</accession>
<dbReference type="InterPro" id="IPR036864">
    <property type="entry name" value="Zn2-C6_fun-type_DNA-bd_sf"/>
</dbReference>
<dbReference type="SUPFAM" id="SSF57701">
    <property type="entry name" value="Zn2/Cys6 DNA-binding domain"/>
    <property type="match status" value="1"/>
</dbReference>
<dbReference type="AlphaFoldDB" id="A0AAN6DMN7"/>
<dbReference type="GO" id="GO:0005634">
    <property type="term" value="C:nucleus"/>
    <property type="evidence" value="ECO:0007669"/>
    <property type="project" value="UniProtKB-SubCell"/>
</dbReference>
<evidence type="ECO:0000256" key="3">
    <source>
        <dbReference type="ARBA" id="ARBA00022833"/>
    </source>
</evidence>
<dbReference type="Pfam" id="PF04082">
    <property type="entry name" value="Fungal_trans"/>
    <property type="match status" value="1"/>
</dbReference>
<dbReference type="PROSITE" id="PS50048">
    <property type="entry name" value="ZN2_CY6_FUNGAL_2"/>
    <property type="match status" value="1"/>
</dbReference>
<keyword evidence="11" id="KW-1185">Reference proteome</keyword>
<dbReference type="PROSITE" id="PS00463">
    <property type="entry name" value="ZN2_CY6_FUNGAL_1"/>
    <property type="match status" value="1"/>
</dbReference>
<dbReference type="CDD" id="cd00067">
    <property type="entry name" value="GAL4"/>
    <property type="match status" value="1"/>
</dbReference>
<evidence type="ECO:0000256" key="1">
    <source>
        <dbReference type="ARBA" id="ARBA00004123"/>
    </source>
</evidence>
<dbReference type="InterPro" id="IPR007219">
    <property type="entry name" value="XnlR_reg_dom"/>
</dbReference>
<keyword evidence="7" id="KW-0539">Nucleus</keyword>
<evidence type="ECO:0000256" key="8">
    <source>
        <dbReference type="SAM" id="MobiDB-lite"/>
    </source>
</evidence>
<reference evidence="10" key="1">
    <citation type="journal article" date="2022" name="bioRxiv">
        <title>Deciphering the potential niche of two novel black yeast fungi from a biological soil crust based on their genomes, phenotypes, and melanin regulation.</title>
        <authorList>
            <consortium name="DOE Joint Genome Institute"/>
            <person name="Carr E.C."/>
            <person name="Barton Q."/>
            <person name="Grambo S."/>
            <person name="Sullivan M."/>
            <person name="Renfro C.M."/>
            <person name="Kuo A."/>
            <person name="Pangilinan J."/>
            <person name="Lipzen A."/>
            <person name="Keymanesh K."/>
            <person name="Savage E."/>
            <person name="Barry K."/>
            <person name="Grigoriev I.V."/>
            <person name="Riekhof W.R."/>
            <person name="Harris S.S."/>
        </authorList>
    </citation>
    <scope>NUCLEOTIDE SEQUENCE</scope>
    <source>
        <strain evidence="10">JF 03-4F</strain>
    </source>
</reference>
<keyword evidence="6" id="KW-0804">Transcription</keyword>
<dbReference type="PANTHER" id="PTHR31313">
    <property type="entry name" value="TY1 ENHANCER ACTIVATOR"/>
    <property type="match status" value="1"/>
</dbReference>